<organism evidence="2 3">
    <name type="scientific">Parnassius apollo</name>
    <name type="common">Apollo butterfly</name>
    <name type="synonym">Papilio apollo</name>
    <dbReference type="NCBI Taxonomy" id="110799"/>
    <lineage>
        <taxon>Eukaryota</taxon>
        <taxon>Metazoa</taxon>
        <taxon>Ecdysozoa</taxon>
        <taxon>Arthropoda</taxon>
        <taxon>Hexapoda</taxon>
        <taxon>Insecta</taxon>
        <taxon>Pterygota</taxon>
        <taxon>Neoptera</taxon>
        <taxon>Endopterygota</taxon>
        <taxon>Lepidoptera</taxon>
        <taxon>Glossata</taxon>
        <taxon>Ditrysia</taxon>
        <taxon>Papilionoidea</taxon>
        <taxon>Papilionidae</taxon>
        <taxon>Parnassiinae</taxon>
        <taxon>Parnassini</taxon>
        <taxon>Parnassius</taxon>
        <taxon>Parnassius</taxon>
    </lineage>
</organism>
<dbReference type="AlphaFoldDB" id="A0A8S3XYM0"/>
<accession>A0A8S3XYM0</accession>
<feature type="compositionally biased region" description="Basic residues" evidence="1">
    <location>
        <begin position="233"/>
        <end position="249"/>
    </location>
</feature>
<feature type="compositionally biased region" description="Basic and acidic residues" evidence="1">
    <location>
        <begin position="61"/>
        <end position="101"/>
    </location>
</feature>
<dbReference type="Proteomes" id="UP000691718">
    <property type="component" value="Unassembled WGS sequence"/>
</dbReference>
<proteinExistence type="predicted"/>
<evidence type="ECO:0000313" key="3">
    <source>
        <dbReference type="Proteomes" id="UP000691718"/>
    </source>
</evidence>
<reference evidence="2" key="1">
    <citation type="submission" date="2021-04" db="EMBL/GenBank/DDBJ databases">
        <authorList>
            <person name="Tunstrom K."/>
        </authorList>
    </citation>
    <scope>NUCLEOTIDE SEQUENCE</scope>
</reference>
<gene>
    <name evidence="2" type="ORF">PAPOLLO_LOCUS23497</name>
</gene>
<comment type="caution">
    <text evidence="2">The sequence shown here is derived from an EMBL/GenBank/DDBJ whole genome shotgun (WGS) entry which is preliminary data.</text>
</comment>
<feature type="region of interest" description="Disordered" evidence="1">
    <location>
        <begin position="41"/>
        <end position="133"/>
    </location>
</feature>
<name>A0A8S3XYM0_PARAO</name>
<evidence type="ECO:0000256" key="1">
    <source>
        <dbReference type="SAM" id="MobiDB-lite"/>
    </source>
</evidence>
<sequence>MPMKISHVLKDREVRFSSSLSVGPLVPIPISRKSGDYCKETTKADTYNKQEDVRRKRGYHHDRDHGCNCHHGASEENGQKNEAAQKEATKKTPEEIPDKGVHGSATTLKPKGVSRRARSMKTTSSSARRRELEAREELARMKLKQAQAAAKITRVRLELAQCEEEDSVDEDQEDRTAQVQNWIETSVLEFRWYDFTAATEEGEFSDLAMVSKFLNIEADKSEAFVTSKEKSGFRRTHRQATHSTRKKDFKGRDSRQST</sequence>
<feature type="region of interest" description="Disordered" evidence="1">
    <location>
        <begin position="227"/>
        <end position="258"/>
    </location>
</feature>
<dbReference type="EMBL" id="CAJQZP010001435">
    <property type="protein sequence ID" value="CAG5046099.1"/>
    <property type="molecule type" value="Genomic_DNA"/>
</dbReference>
<feature type="compositionally biased region" description="Basic and acidic residues" evidence="1">
    <location>
        <begin position="41"/>
        <end position="54"/>
    </location>
</feature>
<dbReference type="OrthoDB" id="7489520at2759"/>
<protein>
    <submittedName>
        <fullName evidence="2">(apollo) hypothetical protein</fullName>
    </submittedName>
</protein>
<evidence type="ECO:0000313" key="2">
    <source>
        <dbReference type="EMBL" id="CAG5046099.1"/>
    </source>
</evidence>
<keyword evidence="3" id="KW-1185">Reference proteome</keyword>